<accession>A0A8R7JZE0</accession>
<keyword evidence="1" id="KW-0812">Transmembrane</keyword>
<dbReference type="EnsemblPlants" id="TuG1812G0100002247.01.T01">
    <property type="protein sequence ID" value="TuG1812G0100002247.01.T01.cds392960"/>
    <property type="gene ID" value="TuG1812G0100002247.01"/>
</dbReference>
<reference evidence="3" key="1">
    <citation type="journal article" date="2013" name="Nature">
        <title>Draft genome of the wheat A-genome progenitor Triticum urartu.</title>
        <authorList>
            <person name="Ling H.Q."/>
            <person name="Zhao S."/>
            <person name="Liu D."/>
            <person name="Wang J."/>
            <person name="Sun H."/>
            <person name="Zhang C."/>
            <person name="Fan H."/>
            <person name="Li D."/>
            <person name="Dong L."/>
            <person name="Tao Y."/>
            <person name="Gao C."/>
            <person name="Wu H."/>
            <person name="Li Y."/>
            <person name="Cui Y."/>
            <person name="Guo X."/>
            <person name="Zheng S."/>
            <person name="Wang B."/>
            <person name="Yu K."/>
            <person name="Liang Q."/>
            <person name="Yang W."/>
            <person name="Lou X."/>
            <person name="Chen J."/>
            <person name="Feng M."/>
            <person name="Jian J."/>
            <person name="Zhang X."/>
            <person name="Luo G."/>
            <person name="Jiang Y."/>
            <person name="Liu J."/>
            <person name="Wang Z."/>
            <person name="Sha Y."/>
            <person name="Zhang B."/>
            <person name="Wu H."/>
            <person name="Tang D."/>
            <person name="Shen Q."/>
            <person name="Xue P."/>
            <person name="Zou S."/>
            <person name="Wang X."/>
            <person name="Liu X."/>
            <person name="Wang F."/>
            <person name="Yang Y."/>
            <person name="An X."/>
            <person name="Dong Z."/>
            <person name="Zhang K."/>
            <person name="Zhang X."/>
            <person name="Luo M.C."/>
            <person name="Dvorak J."/>
            <person name="Tong Y."/>
            <person name="Wang J."/>
            <person name="Yang H."/>
            <person name="Li Z."/>
            <person name="Wang D."/>
            <person name="Zhang A."/>
            <person name="Wang J."/>
        </authorList>
    </citation>
    <scope>NUCLEOTIDE SEQUENCE</scope>
    <source>
        <strain evidence="3">cv. G1812</strain>
    </source>
</reference>
<reference evidence="2" key="2">
    <citation type="submission" date="2018-03" db="EMBL/GenBank/DDBJ databases">
        <title>The Triticum urartu genome reveals the dynamic nature of wheat genome evolution.</title>
        <authorList>
            <person name="Ling H."/>
            <person name="Ma B."/>
            <person name="Shi X."/>
            <person name="Liu H."/>
            <person name="Dong L."/>
            <person name="Sun H."/>
            <person name="Cao Y."/>
            <person name="Gao Q."/>
            <person name="Zheng S."/>
            <person name="Li Y."/>
            <person name="Yu Y."/>
            <person name="Du H."/>
            <person name="Qi M."/>
            <person name="Li Y."/>
            <person name="Yu H."/>
            <person name="Cui Y."/>
            <person name="Wang N."/>
            <person name="Chen C."/>
            <person name="Wu H."/>
            <person name="Zhao Y."/>
            <person name="Zhang J."/>
            <person name="Li Y."/>
            <person name="Zhou W."/>
            <person name="Zhang B."/>
            <person name="Hu W."/>
            <person name="Eijk M."/>
            <person name="Tang J."/>
            <person name="Witsenboer H."/>
            <person name="Zhao S."/>
            <person name="Li Z."/>
            <person name="Zhang A."/>
            <person name="Wang D."/>
            <person name="Liang C."/>
        </authorList>
    </citation>
    <scope>NUCLEOTIDE SEQUENCE [LARGE SCALE GENOMIC DNA]</scope>
    <source>
        <strain evidence="2">cv. G1812</strain>
    </source>
</reference>
<dbReference type="Gramene" id="TuG1812G0100002247.01.T01">
    <property type="protein sequence ID" value="TuG1812G0100002247.01.T01.cds392960"/>
    <property type="gene ID" value="TuG1812G0100002247.01"/>
</dbReference>
<proteinExistence type="predicted"/>
<evidence type="ECO:0000313" key="2">
    <source>
        <dbReference type="EnsemblPlants" id="TuG1812G0100002247.01.T01.cds392960"/>
    </source>
</evidence>
<evidence type="ECO:0000256" key="1">
    <source>
        <dbReference type="SAM" id="Phobius"/>
    </source>
</evidence>
<organism evidence="2 3">
    <name type="scientific">Triticum urartu</name>
    <name type="common">Red wild einkorn</name>
    <name type="synonym">Crithodium urartu</name>
    <dbReference type="NCBI Taxonomy" id="4572"/>
    <lineage>
        <taxon>Eukaryota</taxon>
        <taxon>Viridiplantae</taxon>
        <taxon>Streptophyta</taxon>
        <taxon>Embryophyta</taxon>
        <taxon>Tracheophyta</taxon>
        <taxon>Spermatophyta</taxon>
        <taxon>Magnoliopsida</taxon>
        <taxon>Liliopsida</taxon>
        <taxon>Poales</taxon>
        <taxon>Poaceae</taxon>
        <taxon>BOP clade</taxon>
        <taxon>Pooideae</taxon>
        <taxon>Triticodae</taxon>
        <taxon>Triticeae</taxon>
        <taxon>Triticinae</taxon>
        <taxon>Triticum</taxon>
    </lineage>
</organism>
<name>A0A8R7JZE0_TRIUA</name>
<dbReference type="AlphaFoldDB" id="A0A8R7JZE0"/>
<evidence type="ECO:0000313" key="3">
    <source>
        <dbReference type="Proteomes" id="UP000015106"/>
    </source>
</evidence>
<reference evidence="2" key="3">
    <citation type="submission" date="2022-06" db="UniProtKB">
        <authorList>
            <consortium name="EnsemblPlants"/>
        </authorList>
    </citation>
    <scope>IDENTIFICATION</scope>
</reference>
<keyword evidence="1" id="KW-0472">Membrane</keyword>
<keyword evidence="3" id="KW-1185">Reference proteome</keyword>
<sequence length="243" mass="26100">MRWWWCGALRDRNRWRSSRRSAPPTISFSTIICSIDRRKSASGSADSFTTATLSSTLLPPPSLEVRLCRLPSPTPSAPAPCRERTVRSSSPSCRRSAATLGVLPTLVSASSVDEGENEEDAAAVEINDAALLFPALLVAVVVTVDMVVAVVAVDVLVGGVAMGDCLSEPSETETAFEPPQPHMKPRPFLVMRSPPPAPRRRSIIAFIDRSGLVFLGSVRSVRCGRARRGGSARGTSCWCVLPE</sequence>
<keyword evidence="1" id="KW-1133">Transmembrane helix</keyword>
<dbReference type="Proteomes" id="UP000015106">
    <property type="component" value="Chromosome 1"/>
</dbReference>
<protein>
    <submittedName>
        <fullName evidence="2">Uncharacterized protein</fullName>
    </submittedName>
</protein>
<feature type="transmembrane region" description="Helical" evidence="1">
    <location>
        <begin position="131"/>
        <end position="157"/>
    </location>
</feature>